<dbReference type="Pfam" id="PF01467">
    <property type="entry name" value="CTP_transf_like"/>
    <property type="match status" value="1"/>
</dbReference>
<keyword evidence="7 9" id="KW-0173">Coenzyme A biosynthesis</keyword>
<keyword evidence="2 9" id="KW-0808">Transferase</keyword>
<feature type="binding site" evidence="9">
    <location>
        <begin position="89"/>
        <end position="91"/>
    </location>
    <ligand>
        <name>ATP</name>
        <dbReference type="ChEBI" id="CHEBI:30616"/>
    </ligand>
</feature>
<protein>
    <recommendedName>
        <fullName evidence="9">Phosphopantetheine adenylyltransferase</fullName>
        <ecNumber evidence="9">2.7.7.3</ecNumber>
    </recommendedName>
    <alternativeName>
        <fullName evidence="9">Dephospho-CoA pyrophosphorylase</fullName>
    </alternativeName>
    <alternativeName>
        <fullName evidence="9">Pantetheine-phosphate adenylyltransferase</fullName>
        <shortName evidence="9">PPAT</shortName>
    </alternativeName>
</protein>
<comment type="pathway">
    <text evidence="9">Cofactor biosynthesis; coenzyme A biosynthesis; CoA from (R)-pantothenate: step 4/5.</text>
</comment>
<feature type="binding site" evidence="9">
    <location>
        <position position="10"/>
    </location>
    <ligand>
        <name>substrate</name>
    </ligand>
</feature>
<name>A0A3R9NG56_9BACT</name>
<dbReference type="OrthoDB" id="9806661at2"/>
<dbReference type="InterPro" id="IPR004821">
    <property type="entry name" value="Cyt_trans-like"/>
</dbReference>
<feature type="site" description="Transition state stabilizer" evidence="9">
    <location>
        <position position="18"/>
    </location>
</feature>
<comment type="function">
    <text evidence="9">Reversibly transfers an adenylyl group from ATP to 4'-phosphopantetheine, yielding dephospho-CoA (dPCoA) and pyrophosphate.</text>
</comment>
<feature type="binding site" evidence="9">
    <location>
        <begin position="124"/>
        <end position="130"/>
    </location>
    <ligand>
        <name>ATP</name>
        <dbReference type="ChEBI" id="CHEBI:30616"/>
    </ligand>
</feature>
<comment type="subcellular location">
    <subcellularLocation>
        <location evidence="9">Cytoplasm</location>
    </subcellularLocation>
</comment>
<reference evidence="11 12" key="1">
    <citation type="submission" date="2018-12" db="EMBL/GenBank/DDBJ databases">
        <authorList>
            <person name="Feng G."/>
            <person name="Zhu H."/>
        </authorList>
    </citation>
    <scope>NUCLEOTIDE SEQUENCE [LARGE SCALE GENOMIC DNA]</scope>
    <source>
        <strain evidence="11 12">9PBR-2</strain>
    </source>
</reference>
<evidence type="ECO:0000256" key="6">
    <source>
        <dbReference type="ARBA" id="ARBA00022842"/>
    </source>
</evidence>
<evidence type="ECO:0000256" key="2">
    <source>
        <dbReference type="ARBA" id="ARBA00022679"/>
    </source>
</evidence>
<dbReference type="AlphaFoldDB" id="A0A3R9NG56"/>
<comment type="cofactor">
    <cofactor evidence="9">
        <name>Mg(2+)</name>
        <dbReference type="ChEBI" id="CHEBI:18420"/>
    </cofactor>
</comment>
<evidence type="ECO:0000313" key="11">
    <source>
        <dbReference type="EMBL" id="RSK31717.1"/>
    </source>
</evidence>
<dbReference type="SUPFAM" id="SSF52374">
    <property type="entry name" value="Nucleotidylyl transferase"/>
    <property type="match status" value="1"/>
</dbReference>
<evidence type="ECO:0000256" key="3">
    <source>
        <dbReference type="ARBA" id="ARBA00022695"/>
    </source>
</evidence>
<dbReference type="GO" id="GO:0005737">
    <property type="term" value="C:cytoplasm"/>
    <property type="evidence" value="ECO:0007669"/>
    <property type="project" value="UniProtKB-SubCell"/>
</dbReference>
<keyword evidence="3 9" id="KW-0548">Nucleotidyltransferase</keyword>
<feature type="binding site" evidence="9">
    <location>
        <position position="88"/>
    </location>
    <ligand>
        <name>substrate</name>
    </ligand>
</feature>
<dbReference type="GO" id="GO:0015937">
    <property type="term" value="P:coenzyme A biosynthetic process"/>
    <property type="evidence" value="ECO:0007669"/>
    <property type="project" value="UniProtKB-UniRule"/>
</dbReference>
<dbReference type="Gene3D" id="3.40.50.620">
    <property type="entry name" value="HUPs"/>
    <property type="match status" value="1"/>
</dbReference>
<evidence type="ECO:0000259" key="10">
    <source>
        <dbReference type="Pfam" id="PF01467"/>
    </source>
</evidence>
<keyword evidence="5 9" id="KW-0067">ATP-binding</keyword>
<dbReference type="GO" id="GO:0005524">
    <property type="term" value="F:ATP binding"/>
    <property type="evidence" value="ECO:0007669"/>
    <property type="project" value="UniProtKB-KW"/>
</dbReference>
<sequence length="163" mass="18410">MKRIALFPGSFDPFTNGHLDVVRRGAELFDQVIIAIGNNSSKQRYLPVEQMQLMIESVFQQEPNVSVRSYKGLTADFAREVGARFLLRGLRNTTDFEYENTIAQANRHVNPELETVFLITSPALAAISSTIIREIHRFGGNVDDFVPFHLPKEDEGQWSEVVG</sequence>
<keyword evidence="4 9" id="KW-0547">Nucleotide-binding</keyword>
<comment type="subunit">
    <text evidence="9">Homohexamer.</text>
</comment>
<feature type="binding site" evidence="9">
    <location>
        <position position="74"/>
    </location>
    <ligand>
        <name>substrate</name>
    </ligand>
</feature>
<feature type="binding site" evidence="9">
    <location>
        <position position="42"/>
    </location>
    <ligand>
        <name>substrate</name>
    </ligand>
</feature>
<dbReference type="EC" id="2.7.7.3" evidence="9"/>
<feature type="binding site" evidence="9">
    <location>
        <position position="18"/>
    </location>
    <ligand>
        <name>ATP</name>
        <dbReference type="ChEBI" id="CHEBI:30616"/>
    </ligand>
</feature>
<evidence type="ECO:0000256" key="4">
    <source>
        <dbReference type="ARBA" id="ARBA00022741"/>
    </source>
</evidence>
<dbReference type="Proteomes" id="UP000280066">
    <property type="component" value="Unassembled WGS sequence"/>
</dbReference>
<accession>A0A3R9NG56</accession>
<keyword evidence="6 9" id="KW-0460">Magnesium</keyword>
<gene>
    <name evidence="9" type="primary">coaD</name>
    <name evidence="11" type="ORF">EI290_12875</name>
</gene>
<comment type="catalytic activity">
    <reaction evidence="8 9">
        <text>(R)-4'-phosphopantetheine + ATP + H(+) = 3'-dephospho-CoA + diphosphate</text>
        <dbReference type="Rhea" id="RHEA:19801"/>
        <dbReference type="ChEBI" id="CHEBI:15378"/>
        <dbReference type="ChEBI" id="CHEBI:30616"/>
        <dbReference type="ChEBI" id="CHEBI:33019"/>
        <dbReference type="ChEBI" id="CHEBI:57328"/>
        <dbReference type="ChEBI" id="CHEBI:61723"/>
        <dbReference type="EC" id="2.7.7.3"/>
    </reaction>
</comment>
<dbReference type="NCBIfam" id="TIGR01510">
    <property type="entry name" value="coaD_prev_kdtB"/>
    <property type="match status" value="1"/>
</dbReference>
<evidence type="ECO:0000256" key="8">
    <source>
        <dbReference type="ARBA" id="ARBA00029346"/>
    </source>
</evidence>
<dbReference type="PANTHER" id="PTHR21342:SF1">
    <property type="entry name" value="PHOSPHOPANTETHEINE ADENYLYLTRANSFERASE"/>
    <property type="match status" value="1"/>
</dbReference>
<feature type="binding site" evidence="9">
    <location>
        <position position="99"/>
    </location>
    <ligand>
        <name>ATP</name>
        <dbReference type="ChEBI" id="CHEBI:30616"/>
    </ligand>
</feature>
<comment type="similarity">
    <text evidence="9">Belongs to the bacterial CoaD family.</text>
</comment>
<evidence type="ECO:0000313" key="12">
    <source>
        <dbReference type="Proteomes" id="UP000280066"/>
    </source>
</evidence>
<feature type="binding site" evidence="9">
    <location>
        <begin position="10"/>
        <end position="11"/>
    </location>
    <ligand>
        <name>ATP</name>
        <dbReference type="ChEBI" id="CHEBI:30616"/>
    </ligand>
</feature>
<keyword evidence="12" id="KW-1185">Reference proteome</keyword>
<evidence type="ECO:0000256" key="1">
    <source>
        <dbReference type="ARBA" id="ARBA00022490"/>
    </source>
</evidence>
<feature type="domain" description="Cytidyltransferase-like" evidence="10">
    <location>
        <begin position="6"/>
        <end position="134"/>
    </location>
</feature>
<dbReference type="NCBIfam" id="TIGR00125">
    <property type="entry name" value="cyt_tran_rel"/>
    <property type="match status" value="1"/>
</dbReference>
<dbReference type="PANTHER" id="PTHR21342">
    <property type="entry name" value="PHOSPHOPANTETHEINE ADENYLYLTRANSFERASE"/>
    <property type="match status" value="1"/>
</dbReference>
<dbReference type="RefSeq" id="WP_125430885.1">
    <property type="nucleotide sequence ID" value="NZ_RWIS01000008.1"/>
</dbReference>
<evidence type="ECO:0000256" key="9">
    <source>
        <dbReference type="HAMAP-Rule" id="MF_00151"/>
    </source>
</evidence>
<dbReference type="InterPro" id="IPR001980">
    <property type="entry name" value="PPAT"/>
</dbReference>
<comment type="caution">
    <text evidence="11">The sequence shown here is derived from an EMBL/GenBank/DDBJ whole genome shotgun (WGS) entry which is preliminary data.</text>
</comment>
<dbReference type="HAMAP" id="MF_00151">
    <property type="entry name" value="PPAT_bact"/>
    <property type="match status" value="1"/>
</dbReference>
<dbReference type="UniPathway" id="UPA00241">
    <property type="reaction ID" value="UER00355"/>
</dbReference>
<evidence type="ECO:0000256" key="5">
    <source>
        <dbReference type="ARBA" id="ARBA00022840"/>
    </source>
</evidence>
<dbReference type="InterPro" id="IPR014729">
    <property type="entry name" value="Rossmann-like_a/b/a_fold"/>
</dbReference>
<dbReference type="GO" id="GO:0004595">
    <property type="term" value="F:pantetheine-phosphate adenylyltransferase activity"/>
    <property type="evidence" value="ECO:0007669"/>
    <property type="project" value="UniProtKB-UniRule"/>
</dbReference>
<organism evidence="11 12">
    <name type="scientific">Hymenobacter metallilatus</name>
    <dbReference type="NCBI Taxonomy" id="2493666"/>
    <lineage>
        <taxon>Bacteria</taxon>
        <taxon>Pseudomonadati</taxon>
        <taxon>Bacteroidota</taxon>
        <taxon>Cytophagia</taxon>
        <taxon>Cytophagales</taxon>
        <taxon>Hymenobacteraceae</taxon>
        <taxon>Hymenobacter</taxon>
    </lineage>
</organism>
<dbReference type="EMBL" id="RWIS01000008">
    <property type="protein sequence ID" value="RSK31717.1"/>
    <property type="molecule type" value="Genomic_DNA"/>
</dbReference>
<evidence type="ECO:0000256" key="7">
    <source>
        <dbReference type="ARBA" id="ARBA00022993"/>
    </source>
</evidence>
<proteinExistence type="inferred from homology"/>
<keyword evidence="1 9" id="KW-0963">Cytoplasm</keyword>
<dbReference type="CDD" id="cd02163">
    <property type="entry name" value="PPAT"/>
    <property type="match status" value="1"/>
</dbReference>
<dbReference type="PRINTS" id="PR01020">
    <property type="entry name" value="LPSBIOSNTHSS"/>
</dbReference>